<protein>
    <recommendedName>
        <fullName evidence="5">Axonemal dynein light intermediate polypeptide 1</fullName>
    </recommendedName>
    <alternativeName>
        <fullName evidence="6">Inner dynein arm light chain, axonemal</fullName>
    </alternativeName>
</protein>
<dbReference type="InParanoid" id="A0A667ZD39"/>
<reference evidence="10" key="2">
    <citation type="submission" date="2025-08" db="UniProtKB">
        <authorList>
            <consortium name="Ensembl"/>
        </authorList>
    </citation>
    <scope>IDENTIFICATION</scope>
</reference>
<evidence type="ECO:0000256" key="9">
    <source>
        <dbReference type="SAM" id="MobiDB-lite"/>
    </source>
</evidence>
<keyword evidence="3" id="KW-0505">Motor protein</keyword>
<name>A0A667ZD39_9TELE</name>
<dbReference type="Proteomes" id="UP000472263">
    <property type="component" value="Chromosome 16"/>
</dbReference>
<evidence type="ECO:0000256" key="6">
    <source>
        <dbReference type="ARBA" id="ARBA00042417"/>
    </source>
</evidence>
<accession>A0A667ZD39</accession>
<dbReference type="GO" id="GO:0030286">
    <property type="term" value="C:dynein complex"/>
    <property type="evidence" value="ECO:0007669"/>
    <property type="project" value="UniProtKB-KW"/>
</dbReference>
<evidence type="ECO:0000256" key="1">
    <source>
        <dbReference type="ARBA" id="ARBA00023017"/>
    </source>
</evidence>
<reference evidence="10" key="1">
    <citation type="submission" date="2019-06" db="EMBL/GenBank/DDBJ databases">
        <authorList>
            <consortium name="Wellcome Sanger Institute Data Sharing"/>
        </authorList>
    </citation>
    <scope>NUCLEOTIDE SEQUENCE [LARGE SCALE GENOMIC DNA]</scope>
</reference>
<dbReference type="InterPro" id="IPR019347">
    <property type="entry name" value="Axonemal_dynein_light_chain"/>
</dbReference>
<dbReference type="FunCoup" id="A0A667ZD39">
    <property type="interactions" value="163"/>
</dbReference>
<keyword evidence="11" id="KW-1185">Reference proteome</keyword>
<feature type="coiled-coil region" evidence="8">
    <location>
        <begin position="181"/>
        <end position="232"/>
    </location>
</feature>
<evidence type="ECO:0000256" key="8">
    <source>
        <dbReference type="SAM" id="Coils"/>
    </source>
</evidence>
<evidence type="ECO:0000256" key="7">
    <source>
        <dbReference type="ARBA" id="ARBA00043925"/>
    </source>
</evidence>
<dbReference type="PANTHER" id="PTHR13183">
    <property type="entry name" value="AXONEMAL INNER ARM DYNEIN LIGHT CHAIN 28"/>
    <property type="match status" value="1"/>
</dbReference>
<comment type="function">
    <text evidence="7">Involved in sperm flagellum assembly.</text>
</comment>
<dbReference type="GO" id="GO:0005930">
    <property type="term" value="C:axoneme"/>
    <property type="evidence" value="ECO:0007669"/>
    <property type="project" value="TreeGrafter"/>
</dbReference>
<evidence type="ECO:0000256" key="4">
    <source>
        <dbReference type="ARBA" id="ARBA00038114"/>
    </source>
</evidence>
<sequence length="258" mass="29852">MISPAESLLKYDDPVLLSRGTDRKSPKARPLRVSNEQPPVTSCVPPPPKPRSDHTTTQQHQEIIDAILPPREWMEANQLWVQQVSSTPSTRDDVVTLRELLELKMQQRHGRETGICPVRRELYSQCFDELIRHVTINCDERGLLLSKMRDEIQITIAVYQTLHESSSAFGMKKAVHAKHGKTDLETTISDLENENQDLEKQVNEQKAECEALKKRETERRQVEEQNHTQEIQCLTRTIQQMKVSYFIIIFEAKKQCKV</sequence>
<gene>
    <name evidence="10" type="primary">DNALI1</name>
    <name evidence="10" type="synonym">dnali1</name>
</gene>
<evidence type="ECO:0000256" key="2">
    <source>
        <dbReference type="ARBA" id="ARBA00023054"/>
    </source>
</evidence>
<dbReference type="GeneTree" id="ENSGT00390000003012"/>
<comment type="similarity">
    <text evidence="4">Belongs to the inner dynein arm light chain family.</text>
</comment>
<dbReference type="Pfam" id="PF10211">
    <property type="entry name" value="Ax_dynein_light"/>
    <property type="match status" value="1"/>
</dbReference>
<evidence type="ECO:0000256" key="3">
    <source>
        <dbReference type="ARBA" id="ARBA00023175"/>
    </source>
</evidence>
<dbReference type="PANTHER" id="PTHR13183:SF0">
    <property type="entry name" value="AXONEMAL DYNEIN LIGHT INTERMEDIATE POLYPEPTIDE 1"/>
    <property type="match status" value="1"/>
</dbReference>
<reference evidence="10" key="3">
    <citation type="submission" date="2025-09" db="UniProtKB">
        <authorList>
            <consortium name="Ensembl"/>
        </authorList>
    </citation>
    <scope>IDENTIFICATION</scope>
</reference>
<evidence type="ECO:0000313" key="11">
    <source>
        <dbReference type="Proteomes" id="UP000472263"/>
    </source>
</evidence>
<dbReference type="GO" id="GO:0097546">
    <property type="term" value="C:ciliary base"/>
    <property type="evidence" value="ECO:0007669"/>
    <property type="project" value="TreeGrafter"/>
</dbReference>
<dbReference type="Ensembl" id="ENSMMDT00005039118.1">
    <property type="protein sequence ID" value="ENSMMDP00005038317.1"/>
    <property type="gene ID" value="ENSMMDG00005017815.1"/>
</dbReference>
<keyword evidence="2 8" id="KW-0175">Coiled coil</keyword>
<dbReference type="AlphaFoldDB" id="A0A667ZD39"/>
<organism evidence="10 11">
    <name type="scientific">Myripristis murdjan</name>
    <name type="common">pinecone soldierfish</name>
    <dbReference type="NCBI Taxonomy" id="586833"/>
    <lineage>
        <taxon>Eukaryota</taxon>
        <taxon>Metazoa</taxon>
        <taxon>Chordata</taxon>
        <taxon>Craniata</taxon>
        <taxon>Vertebrata</taxon>
        <taxon>Euteleostomi</taxon>
        <taxon>Actinopterygii</taxon>
        <taxon>Neopterygii</taxon>
        <taxon>Teleostei</taxon>
        <taxon>Neoteleostei</taxon>
        <taxon>Acanthomorphata</taxon>
        <taxon>Holocentriformes</taxon>
        <taxon>Holocentridae</taxon>
        <taxon>Myripristis</taxon>
    </lineage>
</organism>
<feature type="region of interest" description="Disordered" evidence="9">
    <location>
        <begin position="1"/>
        <end position="59"/>
    </location>
</feature>
<keyword evidence="1" id="KW-0243">Dynein</keyword>
<proteinExistence type="inferred from homology"/>
<evidence type="ECO:0000313" key="10">
    <source>
        <dbReference type="Ensembl" id="ENSMMDP00005038317.1"/>
    </source>
</evidence>
<dbReference type="GO" id="GO:0045504">
    <property type="term" value="F:dynein heavy chain binding"/>
    <property type="evidence" value="ECO:0007669"/>
    <property type="project" value="TreeGrafter"/>
</dbReference>
<evidence type="ECO:0000256" key="5">
    <source>
        <dbReference type="ARBA" id="ARBA00039799"/>
    </source>
</evidence>